<feature type="region of interest" description="Disordered" evidence="1">
    <location>
        <begin position="102"/>
        <end position="127"/>
    </location>
</feature>
<dbReference type="EMBL" id="QKRW01000060">
    <property type="protein sequence ID" value="RAL59055.1"/>
    <property type="molecule type" value="Genomic_DNA"/>
</dbReference>
<keyword evidence="3" id="KW-1185">Reference proteome</keyword>
<accession>A0A395IFC1</accession>
<feature type="region of interest" description="Disordered" evidence="1">
    <location>
        <begin position="205"/>
        <end position="238"/>
    </location>
</feature>
<feature type="compositionally biased region" description="Polar residues" evidence="1">
    <location>
        <begin position="66"/>
        <end position="79"/>
    </location>
</feature>
<dbReference type="PANTHER" id="PTHR33481:SF1">
    <property type="entry name" value="ENDONUCLEASE_EXONUCLEASE_PHOSPHATASE DOMAIN-CONTAINING PROTEIN-RELATED"/>
    <property type="match status" value="1"/>
</dbReference>
<name>A0A395IFC1_9HELO</name>
<dbReference type="InterPro" id="IPR036397">
    <property type="entry name" value="RNaseH_sf"/>
</dbReference>
<proteinExistence type="predicted"/>
<sequence>DSNIRFGYADDICLYKASTSVDINVASLATRSGTSCIGNSEQDRLCSGEAGDDFTSPERTARGPQTVGSPGSRHTTITTHQERGQPALRWLGVWFDDGLLSKDTSRKEPGRPDRSLDTSEAGRSPLGFSGLAAARRSAPGMAHRHTRQNSLLAVRGVLPVWRTTPTVTLYRDAGIPSAEAMLEEAKLRFALRIQTVDEAHPLVRRITPPSSPAAEARAQGRWPRPRSRGWGPVPTGPQAYSQASTLHARLPCGPTVEWTKKRLRLPSRHGGMISLLMTSPFSQTGPNSIMRDRSFNQPISHVFDAEAIGAWRGLQHTLRMPQEVRSQRLWMCIDSTSVIWCLRANASASSQWAFIACQNAMQVYNIRIKWSPGHTGIEGNEAADRWRTPEHTRPTANPGPASLPTISDCSIFRDLRSGASAVMVDQAQGKAEPTTQAPRHPLCSWDFAWYYNKFGMRMLLQNAPAVLPSPYALSTAQGLISGSSWAITPANPPTSNAEGYVT</sequence>
<protein>
    <submittedName>
        <fullName evidence="2">Uncharacterized protein</fullName>
    </submittedName>
</protein>
<dbReference type="PANTHER" id="PTHR33481">
    <property type="entry name" value="REVERSE TRANSCRIPTASE"/>
    <property type="match status" value="1"/>
</dbReference>
<reference evidence="2 3" key="1">
    <citation type="submission" date="2018-06" db="EMBL/GenBank/DDBJ databases">
        <title>Genome Sequence of the Brown Rot Fungal Pathogen Monilinia fructigena.</title>
        <authorList>
            <person name="Landi L."/>
            <person name="De Miccolis Angelini R.M."/>
            <person name="Pollastro S."/>
            <person name="Abate D."/>
            <person name="Faretra F."/>
            <person name="Romanazzi G."/>
        </authorList>
    </citation>
    <scope>NUCLEOTIDE SEQUENCE [LARGE SCALE GENOMIC DNA]</scope>
    <source>
        <strain evidence="2 3">Mfrg269</strain>
    </source>
</reference>
<evidence type="ECO:0000256" key="1">
    <source>
        <dbReference type="SAM" id="MobiDB-lite"/>
    </source>
</evidence>
<feature type="compositionally biased region" description="Basic and acidic residues" evidence="1">
    <location>
        <begin position="102"/>
        <end position="117"/>
    </location>
</feature>
<dbReference type="Proteomes" id="UP000249056">
    <property type="component" value="Unassembled WGS sequence"/>
</dbReference>
<feature type="region of interest" description="Disordered" evidence="1">
    <location>
        <begin position="383"/>
        <end position="402"/>
    </location>
</feature>
<dbReference type="OrthoDB" id="3561817at2759"/>
<evidence type="ECO:0000313" key="2">
    <source>
        <dbReference type="EMBL" id="RAL59055.1"/>
    </source>
</evidence>
<evidence type="ECO:0000313" key="3">
    <source>
        <dbReference type="Proteomes" id="UP000249056"/>
    </source>
</evidence>
<dbReference type="GO" id="GO:0003676">
    <property type="term" value="F:nucleic acid binding"/>
    <property type="evidence" value="ECO:0007669"/>
    <property type="project" value="InterPro"/>
</dbReference>
<feature type="compositionally biased region" description="Basic and acidic residues" evidence="1">
    <location>
        <begin position="383"/>
        <end position="393"/>
    </location>
</feature>
<dbReference type="SUPFAM" id="SSF53098">
    <property type="entry name" value="Ribonuclease H-like"/>
    <property type="match status" value="1"/>
</dbReference>
<dbReference type="InterPro" id="IPR012337">
    <property type="entry name" value="RNaseH-like_sf"/>
</dbReference>
<dbReference type="AlphaFoldDB" id="A0A395IFC1"/>
<comment type="caution">
    <text evidence="2">The sequence shown here is derived from an EMBL/GenBank/DDBJ whole genome shotgun (WGS) entry which is preliminary data.</text>
</comment>
<organism evidence="2 3">
    <name type="scientific">Monilinia fructigena</name>
    <dbReference type="NCBI Taxonomy" id="38457"/>
    <lineage>
        <taxon>Eukaryota</taxon>
        <taxon>Fungi</taxon>
        <taxon>Dikarya</taxon>
        <taxon>Ascomycota</taxon>
        <taxon>Pezizomycotina</taxon>
        <taxon>Leotiomycetes</taxon>
        <taxon>Helotiales</taxon>
        <taxon>Sclerotiniaceae</taxon>
        <taxon>Monilinia</taxon>
    </lineage>
</organism>
<dbReference type="CDD" id="cd09276">
    <property type="entry name" value="Rnase_HI_RT_non_LTR"/>
    <property type="match status" value="1"/>
</dbReference>
<dbReference type="Gene3D" id="3.30.420.10">
    <property type="entry name" value="Ribonuclease H-like superfamily/Ribonuclease H"/>
    <property type="match status" value="1"/>
</dbReference>
<gene>
    <name evidence="2" type="ORF">DID88_008973</name>
</gene>
<feature type="non-terminal residue" evidence="2">
    <location>
        <position position="1"/>
    </location>
</feature>
<feature type="region of interest" description="Disordered" evidence="1">
    <location>
        <begin position="39"/>
        <end position="82"/>
    </location>
</feature>